<name>A0ABD3NCV6_9STRA</name>
<sequence>METNLYSISNEECEQSTGYVQDVFLCSYDGMITDDMICAKGNGDSCQGDSGGPLILKGNDESGADDILVGVVSWGVGCGEDAFPGGMFMYETRILPSLSIVHTYSMDATIPSMLKQPHPDNIL</sequence>
<dbReference type="Proteomes" id="UP001530293">
    <property type="component" value="Unassembled WGS sequence"/>
</dbReference>
<keyword evidence="5" id="KW-1185">Reference proteome</keyword>
<dbReference type="InterPro" id="IPR050430">
    <property type="entry name" value="Peptidase_S1"/>
</dbReference>
<dbReference type="PANTHER" id="PTHR24276">
    <property type="entry name" value="POLYSERASE-RELATED"/>
    <property type="match status" value="1"/>
</dbReference>
<evidence type="ECO:0000259" key="3">
    <source>
        <dbReference type="PROSITE" id="PS50240"/>
    </source>
</evidence>
<dbReference type="SUPFAM" id="SSF50494">
    <property type="entry name" value="Trypsin-like serine proteases"/>
    <property type="match status" value="1"/>
</dbReference>
<dbReference type="AlphaFoldDB" id="A0ABD3NCV6"/>
<dbReference type="PROSITE" id="PS50240">
    <property type="entry name" value="TRYPSIN_DOM"/>
    <property type="match status" value="1"/>
</dbReference>
<evidence type="ECO:0000256" key="1">
    <source>
        <dbReference type="ARBA" id="ARBA00023026"/>
    </source>
</evidence>
<dbReference type="Pfam" id="PF00089">
    <property type="entry name" value="Trypsin"/>
    <property type="match status" value="1"/>
</dbReference>
<keyword evidence="2" id="KW-1015">Disulfide bond</keyword>
<evidence type="ECO:0000313" key="4">
    <source>
        <dbReference type="EMBL" id="KAL3770550.1"/>
    </source>
</evidence>
<gene>
    <name evidence="4" type="ORF">ACHAWU_007822</name>
</gene>
<proteinExistence type="predicted"/>
<dbReference type="InterPro" id="IPR033116">
    <property type="entry name" value="TRYPSIN_SER"/>
</dbReference>
<feature type="domain" description="Peptidase S1" evidence="3">
    <location>
        <begin position="1"/>
        <end position="106"/>
    </location>
</feature>
<dbReference type="InterPro" id="IPR001254">
    <property type="entry name" value="Trypsin_dom"/>
</dbReference>
<accession>A0ABD3NCV6</accession>
<dbReference type="PANTHER" id="PTHR24276:SF91">
    <property type="entry name" value="AT26814P-RELATED"/>
    <property type="match status" value="1"/>
</dbReference>
<comment type="caution">
    <text evidence="4">The sequence shown here is derived from an EMBL/GenBank/DDBJ whole genome shotgun (WGS) entry which is preliminary data.</text>
</comment>
<protein>
    <recommendedName>
        <fullName evidence="3">Peptidase S1 domain-containing protein</fullName>
    </recommendedName>
</protein>
<evidence type="ECO:0000256" key="2">
    <source>
        <dbReference type="ARBA" id="ARBA00023157"/>
    </source>
</evidence>
<dbReference type="PROSITE" id="PS00135">
    <property type="entry name" value="TRYPSIN_SER"/>
    <property type="match status" value="1"/>
</dbReference>
<keyword evidence="1" id="KW-0843">Virulence</keyword>
<dbReference type="Gene3D" id="2.40.10.10">
    <property type="entry name" value="Trypsin-like serine proteases"/>
    <property type="match status" value="1"/>
</dbReference>
<reference evidence="4 5" key="1">
    <citation type="submission" date="2024-10" db="EMBL/GenBank/DDBJ databases">
        <title>Updated reference genomes for cyclostephanoid diatoms.</title>
        <authorList>
            <person name="Roberts W.R."/>
            <person name="Alverson A.J."/>
        </authorList>
    </citation>
    <scope>NUCLEOTIDE SEQUENCE [LARGE SCALE GENOMIC DNA]</scope>
    <source>
        <strain evidence="4 5">AJA232-27</strain>
    </source>
</reference>
<evidence type="ECO:0000313" key="5">
    <source>
        <dbReference type="Proteomes" id="UP001530293"/>
    </source>
</evidence>
<dbReference type="EMBL" id="JALLBG020000039">
    <property type="protein sequence ID" value="KAL3770550.1"/>
    <property type="molecule type" value="Genomic_DNA"/>
</dbReference>
<organism evidence="4 5">
    <name type="scientific">Discostella pseudostelligera</name>
    <dbReference type="NCBI Taxonomy" id="259834"/>
    <lineage>
        <taxon>Eukaryota</taxon>
        <taxon>Sar</taxon>
        <taxon>Stramenopiles</taxon>
        <taxon>Ochrophyta</taxon>
        <taxon>Bacillariophyta</taxon>
        <taxon>Coscinodiscophyceae</taxon>
        <taxon>Thalassiosirophycidae</taxon>
        <taxon>Stephanodiscales</taxon>
        <taxon>Stephanodiscaceae</taxon>
        <taxon>Discostella</taxon>
    </lineage>
</organism>
<dbReference type="InterPro" id="IPR043504">
    <property type="entry name" value="Peptidase_S1_PA_chymotrypsin"/>
</dbReference>
<dbReference type="InterPro" id="IPR009003">
    <property type="entry name" value="Peptidase_S1_PA"/>
</dbReference>